<reference evidence="2" key="1">
    <citation type="submission" date="2019-12" db="EMBL/GenBank/DDBJ databases">
        <title>An insight into the sialome of adult female Ixodes ricinus ticks feeding for 6 days.</title>
        <authorList>
            <person name="Perner J."/>
            <person name="Ribeiro J.M.C."/>
        </authorList>
    </citation>
    <scope>NUCLEOTIDE SEQUENCE</scope>
    <source>
        <strain evidence="2">Semi-engorged</strain>
        <tissue evidence="2">Salivary glands</tissue>
    </source>
</reference>
<accession>A0A6B0U828</accession>
<dbReference type="EMBL" id="GIFC01006596">
    <property type="protein sequence ID" value="MXU88679.1"/>
    <property type="molecule type" value="Transcribed_RNA"/>
</dbReference>
<dbReference type="AlphaFoldDB" id="A0A6B0U828"/>
<sequence>MQESKCRGIAAVYHSLFEYILEWRERHEPWQTSALLLRWKPNEKGNSSEIGISFLNETRKQHHRRARPVDAPIYGLPGTNHRDSGSSFLQNEVATRLQLRASR</sequence>
<organism evidence="2">
    <name type="scientific">Ixodes ricinus</name>
    <name type="common">Common tick</name>
    <name type="synonym">Acarus ricinus</name>
    <dbReference type="NCBI Taxonomy" id="34613"/>
    <lineage>
        <taxon>Eukaryota</taxon>
        <taxon>Metazoa</taxon>
        <taxon>Ecdysozoa</taxon>
        <taxon>Arthropoda</taxon>
        <taxon>Chelicerata</taxon>
        <taxon>Arachnida</taxon>
        <taxon>Acari</taxon>
        <taxon>Parasitiformes</taxon>
        <taxon>Ixodida</taxon>
        <taxon>Ixodoidea</taxon>
        <taxon>Ixodidae</taxon>
        <taxon>Ixodinae</taxon>
        <taxon>Ixodes</taxon>
    </lineage>
</organism>
<evidence type="ECO:0000313" key="2">
    <source>
        <dbReference type="EMBL" id="MXU88679.1"/>
    </source>
</evidence>
<proteinExistence type="predicted"/>
<name>A0A6B0U828_IXORI</name>
<protein>
    <submittedName>
        <fullName evidence="2">Uncharacterized protein</fullName>
    </submittedName>
</protein>
<feature type="region of interest" description="Disordered" evidence="1">
    <location>
        <begin position="58"/>
        <end position="87"/>
    </location>
</feature>
<evidence type="ECO:0000256" key="1">
    <source>
        <dbReference type="SAM" id="MobiDB-lite"/>
    </source>
</evidence>